<dbReference type="STRING" id="368408.Tpen_0915"/>
<accession>A1RYN6</accession>
<proteinExistence type="predicted"/>
<dbReference type="InterPro" id="IPR000415">
    <property type="entry name" value="Nitroreductase-like"/>
</dbReference>
<sequence>MWVKEKPSFRPRPLLREALWCLANGQPLRPGEGDGDALRRMLFHVQGCREGRFRTVPSAGATYPLEVYVSSRGEVFRLERGLYRYVPCGGGLSRVGGDAGFEGFVLTAFPGRTTTYYGERGYRYVRMELGHALQNLFLSIYSHGLAGSVELVDYEFRAGSAEYVLARVAVSRPAGYCAGFALEKGLPLDDVVAARRSVRNYARASLGLEALDSIMKWSMGEVVEGARPYPKLGGGYAVEGYVVATSVKGVEKGLYRFNSSELELELVRVGEFAEKLWRAALMQGSVRKAPAVVVLTGRGPLAEVEVGAVGQNIYLNAVHEGLGTVAIGAFEDEEVSSILEVEDPLYLMPVGKPA</sequence>
<keyword evidence="3" id="KW-1185">Reference proteome</keyword>
<dbReference type="GO" id="GO:0016491">
    <property type="term" value="F:oxidoreductase activity"/>
    <property type="evidence" value="ECO:0007669"/>
    <property type="project" value="InterPro"/>
</dbReference>
<dbReference type="eggNOG" id="arCOG00288">
    <property type="taxonomic scope" value="Archaea"/>
</dbReference>
<organism evidence="2 3">
    <name type="scientific">Thermofilum pendens (strain DSM 2475 / Hrk 5)</name>
    <dbReference type="NCBI Taxonomy" id="368408"/>
    <lineage>
        <taxon>Archaea</taxon>
        <taxon>Thermoproteota</taxon>
        <taxon>Thermoprotei</taxon>
        <taxon>Thermofilales</taxon>
        <taxon>Thermofilaceae</taxon>
        <taxon>Thermofilum</taxon>
    </lineage>
</organism>
<dbReference type="PANTHER" id="PTHR43745:SF2">
    <property type="entry name" value="NITROREDUCTASE MJ1384-RELATED"/>
    <property type="match status" value="1"/>
</dbReference>
<protein>
    <recommendedName>
        <fullName evidence="1">Nitroreductase domain-containing protein</fullName>
    </recommendedName>
</protein>
<feature type="domain" description="Nitroreductase" evidence="1">
    <location>
        <begin position="193"/>
        <end position="352"/>
    </location>
</feature>
<evidence type="ECO:0000259" key="1">
    <source>
        <dbReference type="Pfam" id="PF00881"/>
    </source>
</evidence>
<dbReference type="Pfam" id="PF00881">
    <property type="entry name" value="Nitroreductase"/>
    <property type="match status" value="1"/>
</dbReference>
<dbReference type="InterPro" id="IPR029479">
    <property type="entry name" value="Nitroreductase"/>
</dbReference>
<reference evidence="3" key="1">
    <citation type="journal article" date="2008" name="J. Bacteriol.">
        <title>Genome sequence of Thermofilum pendens reveals an exceptional loss of biosynthetic pathways without genome reduction.</title>
        <authorList>
            <person name="Anderson I."/>
            <person name="Rodriguez J."/>
            <person name="Susanti D."/>
            <person name="Porat I."/>
            <person name="Reich C."/>
            <person name="Ulrich L.E."/>
            <person name="Elkins J.G."/>
            <person name="Mavromatis K."/>
            <person name="Lykidis A."/>
            <person name="Kim E."/>
            <person name="Thompson L.S."/>
            <person name="Nolan M."/>
            <person name="Land M."/>
            <person name="Copeland A."/>
            <person name="Lapidus A."/>
            <person name="Lucas S."/>
            <person name="Detter C."/>
            <person name="Zhulin I.B."/>
            <person name="Olsen G.J."/>
            <person name="Whitman W."/>
            <person name="Mukhopadhyay B."/>
            <person name="Bristow J."/>
            <person name="Kyrpides N."/>
        </authorList>
    </citation>
    <scope>NUCLEOTIDE SEQUENCE [LARGE SCALE GENOMIC DNA]</scope>
    <source>
        <strain evidence="3">DSM 2475 / Hrk 5</strain>
    </source>
</reference>
<dbReference type="OrthoDB" id="10206at2157"/>
<dbReference type="Gene3D" id="3.40.109.10">
    <property type="entry name" value="NADH Oxidase"/>
    <property type="match status" value="2"/>
</dbReference>
<dbReference type="RefSeq" id="WP_011752581.1">
    <property type="nucleotide sequence ID" value="NC_008698.1"/>
</dbReference>
<dbReference type="EnsemblBacteria" id="ABL78316">
    <property type="protein sequence ID" value="ABL78316"/>
    <property type="gene ID" value="Tpen_0915"/>
</dbReference>
<dbReference type="GeneID" id="4602128"/>
<gene>
    <name evidence="2" type="ordered locus">Tpen_0915</name>
</gene>
<dbReference type="CDD" id="cd02142">
    <property type="entry name" value="McbC_SagB-like_oxidoreductase"/>
    <property type="match status" value="1"/>
</dbReference>
<evidence type="ECO:0000313" key="2">
    <source>
        <dbReference type="EMBL" id="ABL78316.1"/>
    </source>
</evidence>
<dbReference type="PANTHER" id="PTHR43745">
    <property type="entry name" value="NITROREDUCTASE MJ1384-RELATED"/>
    <property type="match status" value="1"/>
</dbReference>
<dbReference type="KEGG" id="tpe:Tpen_0915"/>
<dbReference type="SUPFAM" id="SSF55469">
    <property type="entry name" value="FMN-dependent nitroreductase-like"/>
    <property type="match status" value="2"/>
</dbReference>
<name>A1RYN6_THEPD</name>
<dbReference type="AlphaFoldDB" id="A1RYN6"/>
<dbReference type="HOGENOM" id="CLU_958534_0_0_2"/>
<dbReference type="InterPro" id="IPR052544">
    <property type="entry name" value="Bacteriocin_Proc_Enz"/>
</dbReference>
<dbReference type="EMBL" id="CP000505">
    <property type="protein sequence ID" value="ABL78316.1"/>
    <property type="molecule type" value="Genomic_DNA"/>
</dbReference>
<dbReference type="Proteomes" id="UP000000641">
    <property type="component" value="Chromosome"/>
</dbReference>
<evidence type="ECO:0000313" key="3">
    <source>
        <dbReference type="Proteomes" id="UP000000641"/>
    </source>
</evidence>